<dbReference type="CDD" id="cd03135">
    <property type="entry name" value="GATase1_DJ-1"/>
    <property type="match status" value="1"/>
</dbReference>
<dbReference type="EC" id="3.5.1.124" evidence="4"/>
<dbReference type="GO" id="GO:0036524">
    <property type="term" value="F:protein deglycase activity"/>
    <property type="evidence" value="ECO:0007669"/>
    <property type="project" value="UniProtKB-EC"/>
</dbReference>
<dbReference type="FunFam" id="3.40.50.880:FF:000022">
    <property type="entry name" value="protein deglycase DJ-1"/>
    <property type="match status" value="1"/>
</dbReference>
<keyword evidence="2" id="KW-0963">Cytoplasm</keyword>
<comment type="subcellular location">
    <subcellularLocation>
        <location evidence="1">Cytoplasm</location>
    </subcellularLocation>
</comment>
<evidence type="ECO:0000313" key="4">
    <source>
        <dbReference type="EMBL" id="CAE1164489.1"/>
    </source>
</evidence>
<dbReference type="Gene3D" id="3.40.50.880">
    <property type="match status" value="1"/>
</dbReference>
<dbReference type="OrthoDB" id="543156at2759"/>
<dbReference type="InterPro" id="IPR006287">
    <property type="entry name" value="DJ-1"/>
</dbReference>
<organism evidence="4 5">
    <name type="scientific">Acanthosepion pharaonis</name>
    <name type="common">Pharaoh cuttlefish</name>
    <name type="synonym">Sepia pharaonis</name>
    <dbReference type="NCBI Taxonomy" id="158019"/>
    <lineage>
        <taxon>Eukaryota</taxon>
        <taxon>Metazoa</taxon>
        <taxon>Spiralia</taxon>
        <taxon>Lophotrochozoa</taxon>
        <taxon>Mollusca</taxon>
        <taxon>Cephalopoda</taxon>
        <taxon>Coleoidea</taxon>
        <taxon>Decapodiformes</taxon>
        <taxon>Sepiida</taxon>
        <taxon>Sepiina</taxon>
        <taxon>Sepiidae</taxon>
        <taxon>Acanthosepion</taxon>
    </lineage>
</organism>
<evidence type="ECO:0000313" key="5">
    <source>
        <dbReference type="Proteomes" id="UP000597762"/>
    </source>
</evidence>
<proteinExistence type="predicted"/>
<dbReference type="AlphaFoldDB" id="A0A812AYX5"/>
<keyword evidence="5" id="KW-1185">Reference proteome</keyword>
<dbReference type="GO" id="GO:0010646">
    <property type="term" value="P:regulation of cell communication"/>
    <property type="evidence" value="ECO:0007669"/>
    <property type="project" value="UniProtKB-ARBA"/>
</dbReference>
<reference evidence="4" key="1">
    <citation type="submission" date="2021-01" db="EMBL/GenBank/DDBJ databases">
        <authorList>
            <person name="Li R."/>
            <person name="Bekaert M."/>
        </authorList>
    </citation>
    <scope>NUCLEOTIDE SEQUENCE</scope>
    <source>
        <strain evidence="4">Farmed</strain>
    </source>
</reference>
<dbReference type="InterPro" id="IPR002818">
    <property type="entry name" value="DJ-1/PfpI"/>
</dbReference>
<dbReference type="SUPFAM" id="SSF52317">
    <property type="entry name" value="Class I glutamine amidotransferase-like"/>
    <property type="match status" value="1"/>
</dbReference>
<dbReference type="GO" id="GO:0046295">
    <property type="term" value="P:glycolate biosynthetic process"/>
    <property type="evidence" value="ECO:0007669"/>
    <property type="project" value="TreeGrafter"/>
</dbReference>
<dbReference type="GO" id="GO:1903189">
    <property type="term" value="P:glyoxal metabolic process"/>
    <property type="evidence" value="ECO:0007669"/>
    <property type="project" value="TreeGrafter"/>
</dbReference>
<name>A0A812AYX5_ACAPH</name>
<protein>
    <submittedName>
        <fullName evidence="4">PARK7</fullName>
        <ecNumber evidence="4">3.5.1.124</ecNumber>
    </submittedName>
</protein>
<comment type="caution">
    <text evidence="4">The sequence shown here is derived from an EMBL/GenBank/DDBJ whole genome shotgun (WGS) entry which is preliminary data.</text>
</comment>
<keyword evidence="4" id="KW-0378">Hydrolase</keyword>
<dbReference type="InterPro" id="IPR050325">
    <property type="entry name" value="Prot/Nucl_acid_deglycase"/>
</dbReference>
<feature type="domain" description="DJ-1/PfpI" evidence="3">
    <location>
        <begin position="3"/>
        <end position="165"/>
    </location>
</feature>
<evidence type="ECO:0000256" key="1">
    <source>
        <dbReference type="ARBA" id="ARBA00004496"/>
    </source>
</evidence>
<sequence length="221" mass="23905">MPSAVVILAEGAEEMEAVITIDVLRRGGVNVTVAGLAGAGEVKCSRDVVIKPDTSLDAVSSQYDAVIIPGGLKGSQLIGESPVAKTLLQEQEKRGAYIAAICAGPKALMSHGIFKGKNLTSYPAFKEDLSSGGYQYSEQRVVVDDKLITSRGPGTAFEFALAIVSALAGKEKADSLVAPMLIKNVNPFFQSFFFLLQKKSKILFWRVFQNKPESFKYNWCY</sequence>
<dbReference type="NCBIfam" id="TIGR01383">
    <property type="entry name" value="not_thiJ"/>
    <property type="match status" value="1"/>
</dbReference>
<accession>A0A812AYX5</accession>
<dbReference type="GO" id="GO:0005634">
    <property type="term" value="C:nucleus"/>
    <property type="evidence" value="ECO:0007669"/>
    <property type="project" value="TreeGrafter"/>
</dbReference>
<dbReference type="GO" id="GO:0005739">
    <property type="term" value="C:mitochondrion"/>
    <property type="evidence" value="ECO:0007669"/>
    <property type="project" value="TreeGrafter"/>
</dbReference>
<dbReference type="Pfam" id="PF01965">
    <property type="entry name" value="DJ-1_PfpI"/>
    <property type="match status" value="1"/>
</dbReference>
<evidence type="ECO:0000256" key="2">
    <source>
        <dbReference type="ARBA" id="ARBA00022490"/>
    </source>
</evidence>
<dbReference type="PANTHER" id="PTHR48094">
    <property type="entry name" value="PROTEIN/NUCLEIC ACID DEGLYCASE DJ-1-RELATED"/>
    <property type="match status" value="1"/>
</dbReference>
<dbReference type="EMBL" id="CAHIKZ030000260">
    <property type="protein sequence ID" value="CAE1164489.1"/>
    <property type="molecule type" value="Genomic_DNA"/>
</dbReference>
<gene>
    <name evidence="4" type="ORF">SPHA_8042</name>
</gene>
<dbReference type="GO" id="GO:0006979">
    <property type="term" value="P:response to oxidative stress"/>
    <property type="evidence" value="ECO:0007669"/>
    <property type="project" value="TreeGrafter"/>
</dbReference>
<dbReference type="Proteomes" id="UP000597762">
    <property type="component" value="Unassembled WGS sequence"/>
</dbReference>
<dbReference type="GO" id="GO:0023051">
    <property type="term" value="P:regulation of signaling"/>
    <property type="evidence" value="ECO:0007669"/>
    <property type="project" value="UniProtKB-ARBA"/>
</dbReference>
<dbReference type="InterPro" id="IPR029062">
    <property type="entry name" value="Class_I_gatase-like"/>
</dbReference>
<evidence type="ECO:0000259" key="3">
    <source>
        <dbReference type="Pfam" id="PF01965"/>
    </source>
</evidence>
<dbReference type="PANTHER" id="PTHR48094:SF12">
    <property type="entry name" value="PARKINSON DISEASE PROTEIN 7 HOMOLOG"/>
    <property type="match status" value="1"/>
</dbReference>